<dbReference type="Proteomes" id="UP000238375">
    <property type="component" value="Unassembled WGS sequence"/>
</dbReference>
<dbReference type="InterPro" id="IPR011990">
    <property type="entry name" value="TPR-like_helical_dom_sf"/>
</dbReference>
<keyword evidence="2" id="KW-1185">Reference proteome</keyword>
<gene>
    <name evidence="1" type="ORF">CLV58_103102</name>
</gene>
<accession>A0A2T0TEP3</accession>
<comment type="caution">
    <text evidence="1">The sequence shown here is derived from an EMBL/GenBank/DDBJ whole genome shotgun (WGS) entry which is preliminary data.</text>
</comment>
<dbReference type="SUPFAM" id="SSF48452">
    <property type="entry name" value="TPR-like"/>
    <property type="match status" value="1"/>
</dbReference>
<evidence type="ECO:0000313" key="2">
    <source>
        <dbReference type="Proteomes" id="UP000238375"/>
    </source>
</evidence>
<dbReference type="Gene3D" id="1.25.40.10">
    <property type="entry name" value="Tetratricopeptide repeat domain"/>
    <property type="match status" value="1"/>
</dbReference>
<proteinExistence type="predicted"/>
<sequence length="417" mass="47227">MAVLERHWQAFRRRPQLRVCRWVFAPDEQWLLSLFLQEQAGINAVSNDIFVVLRTPLQSWQRYVDQALGELTDGVQHDLVLLDQHGLSVDLVDAPKQTGQDVVSRFVQYLHQLNRTVRTHTDGALVLCLLPESADDKATLEPVLTALLQRDLPADLRLLVTDTVGAEQLATLCGRFRADCYSGTIDMQLPKIIRQLAALGSPTAPDVKFRQWQAELTAALAQRNLRDVQYFANNCLLICGQQNWPVLAGSVHLSVAYAYVDHRRFEEALTRYGQVIEQMERLCETGDASAGQLSIMAWLGGGGVYETLRQRPRAIDYYQRAGDRAEALQDWLLAIESYRRLSVVHEQSGSTKASEAVYQHLFELAENLPPEQHGAARLTEIGKRYWNQQTTSAGRHKADERLSQLLGTRWRRSNTTL</sequence>
<protein>
    <recommendedName>
        <fullName evidence="3">Tetratricopeptide repeat protein</fullName>
    </recommendedName>
</protein>
<evidence type="ECO:0008006" key="3">
    <source>
        <dbReference type="Google" id="ProtNLM"/>
    </source>
</evidence>
<evidence type="ECO:0000313" key="1">
    <source>
        <dbReference type="EMBL" id="PRY44133.1"/>
    </source>
</evidence>
<dbReference type="EMBL" id="PVTE01000003">
    <property type="protein sequence ID" value="PRY44133.1"/>
    <property type="molecule type" value="Genomic_DNA"/>
</dbReference>
<dbReference type="AlphaFoldDB" id="A0A2T0TEP3"/>
<name>A0A2T0TEP3_9BACT</name>
<organism evidence="1 2">
    <name type="scientific">Spirosoma oryzae</name>
    <dbReference type="NCBI Taxonomy" id="1469603"/>
    <lineage>
        <taxon>Bacteria</taxon>
        <taxon>Pseudomonadati</taxon>
        <taxon>Bacteroidota</taxon>
        <taxon>Cytophagia</taxon>
        <taxon>Cytophagales</taxon>
        <taxon>Cytophagaceae</taxon>
        <taxon>Spirosoma</taxon>
    </lineage>
</organism>
<reference evidence="1 2" key="1">
    <citation type="submission" date="2018-03" db="EMBL/GenBank/DDBJ databases">
        <title>Genomic Encyclopedia of Archaeal and Bacterial Type Strains, Phase II (KMG-II): from individual species to whole genera.</title>
        <authorList>
            <person name="Goeker M."/>
        </authorList>
    </citation>
    <scope>NUCLEOTIDE SEQUENCE [LARGE SCALE GENOMIC DNA]</scope>
    <source>
        <strain evidence="1 2">DSM 28354</strain>
    </source>
</reference>